<reference evidence="4" key="1">
    <citation type="journal article" date="2011" name="BMC Genomics">
        <title>Complete genome sequence of the filamentous anoxygenic phototrophic bacterium Chloroflexus aurantiacus.</title>
        <authorList>
            <person name="Tang K.H."/>
            <person name="Barry K."/>
            <person name="Chertkov O."/>
            <person name="Dalin E."/>
            <person name="Han C.S."/>
            <person name="Hauser L.J."/>
            <person name="Honchak B.M."/>
            <person name="Karbach L.E."/>
            <person name="Land M.L."/>
            <person name="Lapidus A."/>
            <person name="Larimer F.W."/>
            <person name="Mikhailova N."/>
            <person name="Pitluck S."/>
            <person name="Pierson B.K."/>
            <person name="Blankenship R.E."/>
        </authorList>
    </citation>
    <scope>NUCLEOTIDE SEQUENCE [LARGE SCALE GENOMIC DNA]</scope>
    <source>
        <strain evidence="4">ATCC 29366 / DSM 635 / J-10-fl</strain>
    </source>
</reference>
<protein>
    <submittedName>
        <fullName evidence="3">Glycosyl transferase group 1</fullName>
    </submittedName>
</protein>
<proteinExistence type="predicted"/>
<dbReference type="Proteomes" id="UP000002008">
    <property type="component" value="Chromosome"/>
</dbReference>
<dbReference type="Gene3D" id="3.40.50.2000">
    <property type="entry name" value="Glycogen Phosphorylase B"/>
    <property type="match status" value="1"/>
</dbReference>
<evidence type="ECO:0000313" key="3">
    <source>
        <dbReference type="EMBL" id="ABY33440.1"/>
    </source>
</evidence>
<evidence type="ECO:0000259" key="2">
    <source>
        <dbReference type="Pfam" id="PF00534"/>
    </source>
</evidence>
<dbReference type="CAZy" id="GT4">
    <property type="family name" value="Glycosyltransferase Family 4"/>
</dbReference>
<gene>
    <name evidence="3" type="ordered locus">Caur_0187</name>
</gene>
<keyword evidence="3" id="KW-0808">Transferase</keyword>
<dbReference type="GO" id="GO:0016757">
    <property type="term" value="F:glycosyltransferase activity"/>
    <property type="evidence" value="ECO:0000318"/>
    <property type="project" value="GO_Central"/>
</dbReference>
<dbReference type="AlphaFoldDB" id="A9WC47"/>
<evidence type="ECO:0000313" key="4">
    <source>
        <dbReference type="Proteomes" id="UP000002008"/>
    </source>
</evidence>
<dbReference type="CDD" id="cd03801">
    <property type="entry name" value="GT4_PimA-like"/>
    <property type="match status" value="1"/>
</dbReference>
<dbReference type="EMBL" id="CP000909">
    <property type="protein sequence ID" value="ABY33440.1"/>
    <property type="molecule type" value="Genomic_DNA"/>
</dbReference>
<dbReference type="SMR" id="A9WC47"/>
<dbReference type="InParanoid" id="A9WC47"/>
<sequence>MLRIAYCSPVNPAPSGISDYSEELLPYLAQYAALTLFVEDGLRPTNPHLAKHFPIKPIRQLERMARRGQFDAIIYHMGNSPAHAGIWRMAQRVPGVIVLHDFVLHHFMLWYAANVQRDVQRYVAMMRARYGADGDHMAQLMIRSRFSEAAFAFPCNEDVLAAAKAVIGHSHYLLRRVTATRPDLLCGYVPMGVPLPPLIDRIAARQRLGLPLDQPLLASFGHINAWKRIEPTLRAVAGLRREGIDVHCLLVGSVSPNYDLKGVIQRLGLQEAVTVTGYVARAQFEDYVAATDVCLNLRYPTAGETSASLLRLLGAGKPTLVSAVDAFCELPPDVAAQVDVDESETDLIIAYCRRLLTDPALAAALGARARAYVATEHTLAGAAQAMIEFLAKVYGWAPPQRIRPDPLWDPTPVVEAETTPSPPSPQPAAPASLLLQTAAQAMAEIGLTEDDTGALQSVATKIAELQGKHP</sequence>
<dbReference type="InterPro" id="IPR001296">
    <property type="entry name" value="Glyco_trans_1"/>
</dbReference>
<dbReference type="EnsemblBacteria" id="ABY33440">
    <property type="protein sequence ID" value="ABY33440"/>
    <property type="gene ID" value="Caur_0187"/>
</dbReference>
<dbReference type="Pfam" id="PF00534">
    <property type="entry name" value="Glycos_transf_1"/>
    <property type="match status" value="1"/>
</dbReference>
<dbReference type="PATRIC" id="fig|324602.8.peg.217"/>
<evidence type="ECO:0000256" key="1">
    <source>
        <dbReference type="SAM" id="MobiDB-lite"/>
    </source>
</evidence>
<dbReference type="HOGENOM" id="CLU_043949_0_0_0"/>
<feature type="domain" description="Glycosyl transferase family 1" evidence="2">
    <location>
        <begin position="201"/>
        <end position="370"/>
    </location>
</feature>
<dbReference type="eggNOG" id="COG0438">
    <property type="taxonomic scope" value="Bacteria"/>
</dbReference>
<dbReference type="SUPFAM" id="SSF53756">
    <property type="entry name" value="UDP-Glycosyltransferase/glycogen phosphorylase"/>
    <property type="match status" value="1"/>
</dbReference>
<accession>A9WC47</accession>
<keyword evidence="4" id="KW-1185">Reference proteome</keyword>
<dbReference type="PANTHER" id="PTHR12526:SF636">
    <property type="entry name" value="BLL3647 PROTEIN"/>
    <property type="match status" value="1"/>
</dbReference>
<dbReference type="PANTHER" id="PTHR12526">
    <property type="entry name" value="GLYCOSYLTRANSFERASE"/>
    <property type="match status" value="1"/>
</dbReference>
<organism evidence="3 4">
    <name type="scientific">Chloroflexus aurantiacus (strain ATCC 29366 / DSM 635 / J-10-fl)</name>
    <dbReference type="NCBI Taxonomy" id="324602"/>
    <lineage>
        <taxon>Bacteria</taxon>
        <taxon>Bacillati</taxon>
        <taxon>Chloroflexota</taxon>
        <taxon>Chloroflexia</taxon>
        <taxon>Chloroflexales</taxon>
        <taxon>Chloroflexineae</taxon>
        <taxon>Chloroflexaceae</taxon>
        <taxon>Chloroflexus</taxon>
    </lineage>
</organism>
<feature type="region of interest" description="Disordered" evidence="1">
    <location>
        <begin position="405"/>
        <end position="430"/>
    </location>
</feature>
<dbReference type="STRING" id="324602.Caur_0187"/>
<dbReference type="KEGG" id="cau:Caur_0187"/>
<name>A9WC47_CHLAA</name>